<dbReference type="AlphaFoldDB" id="D7U662"/>
<dbReference type="HOGENOM" id="CLU_2799212_0_0_1"/>
<keyword evidence="2" id="KW-1185">Reference proteome</keyword>
<gene>
    <name evidence="1" type="ordered locus">VIT_03s0038g00560</name>
</gene>
<proteinExistence type="predicted"/>
<organism evidence="1 2">
    <name type="scientific">Vitis vinifera</name>
    <name type="common">Grape</name>
    <dbReference type="NCBI Taxonomy" id="29760"/>
    <lineage>
        <taxon>Eukaryota</taxon>
        <taxon>Viridiplantae</taxon>
        <taxon>Streptophyta</taxon>
        <taxon>Embryophyta</taxon>
        <taxon>Tracheophyta</taxon>
        <taxon>Spermatophyta</taxon>
        <taxon>Magnoliopsida</taxon>
        <taxon>eudicotyledons</taxon>
        <taxon>Gunneridae</taxon>
        <taxon>Pentapetalae</taxon>
        <taxon>rosids</taxon>
        <taxon>Vitales</taxon>
        <taxon>Vitaceae</taxon>
        <taxon>Viteae</taxon>
        <taxon>Vitis</taxon>
    </lineage>
</organism>
<protein>
    <submittedName>
        <fullName evidence="1">Uncharacterized protein</fullName>
    </submittedName>
</protein>
<evidence type="ECO:0000313" key="1">
    <source>
        <dbReference type="EMBL" id="CBI38231.3"/>
    </source>
</evidence>
<reference evidence="2" key="1">
    <citation type="journal article" date="2007" name="Nature">
        <title>The grapevine genome sequence suggests ancestral hexaploidization in major angiosperm phyla.</title>
        <authorList>
            <consortium name="The French-Italian Public Consortium for Grapevine Genome Characterization."/>
            <person name="Jaillon O."/>
            <person name="Aury J.-M."/>
            <person name="Noel B."/>
            <person name="Policriti A."/>
            <person name="Clepet C."/>
            <person name="Casagrande A."/>
            <person name="Choisne N."/>
            <person name="Aubourg S."/>
            <person name="Vitulo N."/>
            <person name="Jubin C."/>
            <person name="Vezzi A."/>
            <person name="Legeai F."/>
            <person name="Hugueney P."/>
            <person name="Dasilva C."/>
            <person name="Horner D."/>
            <person name="Mica E."/>
            <person name="Jublot D."/>
            <person name="Poulain J."/>
            <person name="Bruyere C."/>
            <person name="Billault A."/>
            <person name="Segurens B."/>
            <person name="Gouyvenoux M."/>
            <person name="Ugarte E."/>
            <person name="Cattonaro F."/>
            <person name="Anthouard V."/>
            <person name="Vico V."/>
            <person name="Del Fabbro C."/>
            <person name="Alaux M."/>
            <person name="Di Gaspero G."/>
            <person name="Dumas V."/>
            <person name="Felice N."/>
            <person name="Paillard S."/>
            <person name="Juman I."/>
            <person name="Moroldo M."/>
            <person name="Scalabrin S."/>
            <person name="Canaguier A."/>
            <person name="Le Clainche I."/>
            <person name="Malacrida G."/>
            <person name="Durand E."/>
            <person name="Pesole G."/>
            <person name="Laucou V."/>
            <person name="Chatelet P."/>
            <person name="Merdinoglu D."/>
            <person name="Delledonne M."/>
            <person name="Pezzotti M."/>
            <person name="Lecharny A."/>
            <person name="Scarpelli C."/>
            <person name="Artiguenave F."/>
            <person name="Pe M.E."/>
            <person name="Valle G."/>
            <person name="Morgante M."/>
            <person name="Caboche M."/>
            <person name="Adam-Blondon A.-F."/>
            <person name="Weissenbach J."/>
            <person name="Quetier F."/>
            <person name="Wincker P."/>
        </authorList>
    </citation>
    <scope>NUCLEOTIDE SEQUENCE [LARGE SCALE GENOMIC DNA]</scope>
    <source>
        <strain evidence="2">cv. Pinot noir / PN40024</strain>
    </source>
</reference>
<dbReference type="PaxDb" id="29760-VIT_03s0038g00560.t01"/>
<dbReference type="Proteomes" id="UP000009183">
    <property type="component" value="Chromosome 3, unordered"/>
</dbReference>
<dbReference type="EMBL" id="FN596515">
    <property type="protein sequence ID" value="CBI38231.3"/>
    <property type="molecule type" value="Genomic_DNA"/>
</dbReference>
<sequence length="68" mass="7669">MKINFSCLVLIENLCYLFNFQAPPIFLSFFYSLSNKNLFKDLLERIHGGSFGDANIVVLIKIGLAPSI</sequence>
<evidence type="ECO:0000313" key="2">
    <source>
        <dbReference type="Proteomes" id="UP000009183"/>
    </source>
</evidence>
<accession>D7U662</accession>
<dbReference type="InParanoid" id="D7U662"/>
<name>D7U662_VITVI</name>